<dbReference type="Gene3D" id="3.20.20.410">
    <property type="entry name" value="Protein of unknown function UPF0759"/>
    <property type="match status" value="1"/>
</dbReference>
<accession>A0A537JEX0</accession>
<dbReference type="SUPFAM" id="SSF117396">
    <property type="entry name" value="TM1631-like"/>
    <property type="match status" value="1"/>
</dbReference>
<dbReference type="InterPro" id="IPR002763">
    <property type="entry name" value="DUF72"/>
</dbReference>
<sequence>MQHATQVPLVPEASAVPVRERIYIGTCSWAEKTFVKSGFYPPSVRTAQDRLRYYATQFPTVEIDASYFALLPSAYSRRWAEETPPGFVMHAKAFGLFTGHAASVERLPPGFASLLPPGLRETREVRVADVPEEFLNACWDRFREFLAPLASAGKLGYVLFQLPPGAKYSPETLEAMRGWKRELSGCRIAIEFRHRDWSRHPDALEFLAREGLIYVMVDFPDLPRLMPVVEAATADWAVIRFHGRNRDGWDRAGATTEQRYDYDYAVDELRPWTDAVERLSERAGRLFAMFNNHARGNMAKNARAFQGLLEGA</sequence>
<organism evidence="1 2">
    <name type="scientific">Candidatus Segetimicrobium genomatis</name>
    <dbReference type="NCBI Taxonomy" id="2569760"/>
    <lineage>
        <taxon>Bacteria</taxon>
        <taxon>Bacillati</taxon>
        <taxon>Candidatus Sysuimicrobiota</taxon>
        <taxon>Candidatus Sysuimicrobiia</taxon>
        <taxon>Candidatus Sysuimicrobiales</taxon>
        <taxon>Candidatus Segetimicrobiaceae</taxon>
        <taxon>Candidatus Segetimicrobium</taxon>
    </lineage>
</organism>
<dbReference type="AlphaFoldDB" id="A0A537JEX0"/>
<name>A0A537JEX0_9BACT</name>
<evidence type="ECO:0000313" key="1">
    <source>
        <dbReference type="EMBL" id="TMI82107.1"/>
    </source>
</evidence>
<dbReference type="EMBL" id="VBAO01000142">
    <property type="protein sequence ID" value="TMI82107.1"/>
    <property type="molecule type" value="Genomic_DNA"/>
</dbReference>
<dbReference type="Proteomes" id="UP000320048">
    <property type="component" value="Unassembled WGS sequence"/>
</dbReference>
<gene>
    <name evidence="1" type="ORF">E6H04_05375</name>
</gene>
<reference evidence="1 2" key="1">
    <citation type="journal article" date="2019" name="Nat. Microbiol.">
        <title>Mediterranean grassland soil C-N compound turnover is dependent on rainfall and depth, and is mediated by genomically divergent microorganisms.</title>
        <authorList>
            <person name="Diamond S."/>
            <person name="Andeer P.F."/>
            <person name="Li Z."/>
            <person name="Crits-Christoph A."/>
            <person name="Burstein D."/>
            <person name="Anantharaman K."/>
            <person name="Lane K.R."/>
            <person name="Thomas B.C."/>
            <person name="Pan C."/>
            <person name="Northen T.R."/>
            <person name="Banfield J.F."/>
        </authorList>
    </citation>
    <scope>NUCLEOTIDE SEQUENCE [LARGE SCALE GENOMIC DNA]</scope>
    <source>
        <strain evidence="1">NP_7</strain>
    </source>
</reference>
<evidence type="ECO:0000313" key="2">
    <source>
        <dbReference type="Proteomes" id="UP000320048"/>
    </source>
</evidence>
<dbReference type="InterPro" id="IPR036520">
    <property type="entry name" value="UPF0759_sf"/>
</dbReference>
<proteinExistence type="predicted"/>
<protein>
    <submittedName>
        <fullName evidence="1">DUF72 domain-containing protein</fullName>
    </submittedName>
</protein>
<comment type="caution">
    <text evidence="1">The sequence shown here is derived from an EMBL/GenBank/DDBJ whole genome shotgun (WGS) entry which is preliminary data.</text>
</comment>
<dbReference type="PANTHER" id="PTHR30348">
    <property type="entry name" value="UNCHARACTERIZED PROTEIN YECE"/>
    <property type="match status" value="1"/>
</dbReference>
<dbReference type="PANTHER" id="PTHR30348:SF13">
    <property type="entry name" value="UPF0759 PROTEIN YUNF"/>
    <property type="match status" value="1"/>
</dbReference>
<dbReference type="Pfam" id="PF01904">
    <property type="entry name" value="DUF72"/>
    <property type="match status" value="1"/>
</dbReference>